<proteinExistence type="predicted"/>
<dbReference type="AlphaFoldDB" id="A0A9P4GTS8"/>
<evidence type="ECO:0000313" key="3">
    <source>
        <dbReference type="Proteomes" id="UP000800039"/>
    </source>
</evidence>
<gene>
    <name evidence="2" type="ORF">K460DRAFT_38545</name>
</gene>
<name>A0A9P4GTS8_9PLEO</name>
<reference evidence="2" key="1">
    <citation type="submission" date="2020-01" db="EMBL/GenBank/DDBJ databases">
        <authorList>
            <consortium name="DOE Joint Genome Institute"/>
            <person name="Haridas S."/>
            <person name="Albert R."/>
            <person name="Binder M."/>
            <person name="Bloem J."/>
            <person name="Labutti K."/>
            <person name="Salamov A."/>
            <person name="Andreopoulos B."/>
            <person name="Baker S.E."/>
            <person name="Barry K."/>
            <person name="Bills G."/>
            <person name="Bluhm B.H."/>
            <person name="Cannon C."/>
            <person name="Castanera R."/>
            <person name="Culley D.E."/>
            <person name="Daum C."/>
            <person name="Ezra D."/>
            <person name="Gonzalez J.B."/>
            <person name="Henrissat B."/>
            <person name="Kuo A."/>
            <person name="Liang C."/>
            <person name="Lipzen A."/>
            <person name="Lutzoni F."/>
            <person name="Magnuson J."/>
            <person name="Mondo S."/>
            <person name="Nolan M."/>
            <person name="Ohm R."/>
            <person name="Pangilinan J."/>
            <person name="Park H.-J."/>
            <person name="Ramirez L."/>
            <person name="Alfaro M."/>
            <person name="Sun H."/>
            <person name="Tritt A."/>
            <person name="Yoshinaga Y."/>
            <person name="Zwiers L.-H."/>
            <person name="Turgeon B.G."/>
            <person name="Goodwin S.B."/>
            <person name="Spatafora J.W."/>
            <person name="Crous P.W."/>
            <person name="Grigoriev I.V."/>
        </authorList>
    </citation>
    <scope>NUCLEOTIDE SEQUENCE</scope>
    <source>
        <strain evidence="2">CBS 394.84</strain>
    </source>
</reference>
<sequence length="502" mass="53367">MSSVDSSSPRGYSVSPSSRDKPLPSPPVVQVIDPNSPPKAQRTLVDAEAGTPSEDEWPILRPENISPPKKLTPQANSTSTNVLQQQQQHRSVSMGAAPQDIAECFFANQSLTPANILDSSNEPTASRLSTQGYQKSMQMAKPRTLSSNNPYANSYDPYENSYHAFSTGTESAMESPLAHKRGASGMVPVPPRNSSKGSSLRLSNQNKLDSPARPPSPESPLVNSGSTKWTVVGEPVSEQFVASTTCSSQDTQVAAATSAEVQPPNVQDLTHDVIRPADTHDTAQTLPGLVRSKSSWSLAGCSSLDDQPSHDYEGSTRIKRLSSRSSMSVPGPMLKIHGDADSILLGRGDPIPAMPPLPAKVPDKTPREQSKISLAERSKQTIFKISERMVSRPSNPNLSEDGTTAATPVRITPIRSMQPPRVVSAEIPSPAVSSPVSHTSIEHDEPSGLLPVVSLAASHTASGSSQNTIIRTSKPVAATVPTPDDLSSPSAIKPKVGVHWFS</sequence>
<protein>
    <submittedName>
        <fullName evidence="2">Uncharacterized protein</fullName>
    </submittedName>
</protein>
<dbReference type="GeneID" id="63852789"/>
<feature type="compositionally biased region" description="Polar residues" evidence="1">
    <location>
        <begin position="192"/>
        <end position="208"/>
    </location>
</feature>
<dbReference type="EMBL" id="ML976614">
    <property type="protein sequence ID" value="KAF1851610.1"/>
    <property type="molecule type" value="Genomic_DNA"/>
</dbReference>
<dbReference type="Proteomes" id="UP000800039">
    <property type="component" value="Unassembled WGS sequence"/>
</dbReference>
<feature type="region of interest" description="Disordered" evidence="1">
    <location>
        <begin position="1"/>
        <end position="95"/>
    </location>
</feature>
<feature type="region of interest" description="Disordered" evidence="1">
    <location>
        <begin position="115"/>
        <end position="154"/>
    </location>
</feature>
<feature type="region of interest" description="Disordered" evidence="1">
    <location>
        <begin position="173"/>
        <end position="227"/>
    </location>
</feature>
<keyword evidence="3" id="KW-1185">Reference proteome</keyword>
<feature type="region of interest" description="Disordered" evidence="1">
    <location>
        <begin position="460"/>
        <end position="493"/>
    </location>
</feature>
<evidence type="ECO:0000313" key="2">
    <source>
        <dbReference type="EMBL" id="KAF1851610.1"/>
    </source>
</evidence>
<organism evidence="2 3">
    <name type="scientific">Cucurbitaria berberidis CBS 394.84</name>
    <dbReference type="NCBI Taxonomy" id="1168544"/>
    <lineage>
        <taxon>Eukaryota</taxon>
        <taxon>Fungi</taxon>
        <taxon>Dikarya</taxon>
        <taxon>Ascomycota</taxon>
        <taxon>Pezizomycotina</taxon>
        <taxon>Dothideomycetes</taxon>
        <taxon>Pleosporomycetidae</taxon>
        <taxon>Pleosporales</taxon>
        <taxon>Pleosporineae</taxon>
        <taxon>Cucurbitariaceae</taxon>
        <taxon>Cucurbitaria</taxon>
    </lineage>
</organism>
<accession>A0A9P4GTS8</accession>
<evidence type="ECO:0000256" key="1">
    <source>
        <dbReference type="SAM" id="MobiDB-lite"/>
    </source>
</evidence>
<dbReference type="RefSeq" id="XP_040794173.1">
    <property type="nucleotide sequence ID" value="XM_040935538.1"/>
</dbReference>
<feature type="compositionally biased region" description="Polar residues" evidence="1">
    <location>
        <begin position="115"/>
        <end position="137"/>
    </location>
</feature>
<dbReference type="OrthoDB" id="5407305at2759"/>
<feature type="compositionally biased region" description="Low complexity" evidence="1">
    <location>
        <begin position="1"/>
        <end position="17"/>
    </location>
</feature>
<feature type="compositionally biased region" description="Polar residues" evidence="1">
    <location>
        <begin position="460"/>
        <end position="471"/>
    </location>
</feature>
<feature type="compositionally biased region" description="Polar residues" evidence="1">
    <location>
        <begin position="73"/>
        <end position="91"/>
    </location>
</feature>
<comment type="caution">
    <text evidence="2">The sequence shown here is derived from an EMBL/GenBank/DDBJ whole genome shotgun (WGS) entry which is preliminary data.</text>
</comment>